<comment type="caution">
    <text evidence="5">The sequence shown here is derived from an EMBL/GenBank/DDBJ whole genome shotgun (WGS) entry which is preliminary data.</text>
</comment>
<evidence type="ECO:0000256" key="4">
    <source>
        <dbReference type="SAM" id="MobiDB-lite"/>
    </source>
</evidence>
<proteinExistence type="inferred from homology"/>
<keyword evidence="6" id="KW-1185">Reference proteome</keyword>
<organism evidence="5 6">
    <name type="scientific">Durusdinium trenchii</name>
    <dbReference type="NCBI Taxonomy" id="1381693"/>
    <lineage>
        <taxon>Eukaryota</taxon>
        <taxon>Sar</taxon>
        <taxon>Alveolata</taxon>
        <taxon>Dinophyceae</taxon>
        <taxon>Suessiales</taxon>
        <taxon>Symbiodiniaceae</taxon>
        <taxon>Durusdinium</taxon>
    </lineage>
</organism>
<accession>A0ABP0QJ92</accession>
<evidence type="ECO:0000313" key="6">
    <source>
        <dbReference type="Proteomes" id="UP001642484"/>
    </source>
</evidence>
<evidence type="ECO:0000256" key="2">
    <source>
        <dbReference type="ARBA" id="ARBA00023125"/>
    </source>
</evidence>
<name>A0ABP0QJ92_9DINO</name>
<protein>
    <submittedName>
        <fullName evidence="5">Uncharacterized protein</fullName>
    </submittedName>
</protein>
<dbReference type="PRINTS" id="PR00686">
    <property type="entry name" value="TIFACTORIID"/>
</dbReference>
<sequence length="561" mass="60593">MAGEYKDATFAAVAEILGAFAELGTPFEASVDFWLSVTAKVPGNSIRHLAPMLRALRDLKVLEPALLEAVAQELLLRLEDALQPDMTTPEVTPDRPRPAPFPAPPRLPQLLGNQVEGAAKDVAGQAEESQALVTTDPNALFQVEADDAIIDEDEDSDGKAEGSTGRTRRWYNAVTRKLDLSADPDASQVPFYAPFNADDAYRRNLRGFRVAQALEGLEALRAVSAASGQATSGGGESSDSPQPLDLRLLDAAQPLVASALQGLTPAQLTVAAELYAGSEVPSNTDLATVKAILRESLRRMSNFSLDEIRRLNAACESCGAEDPYLSRAQKRRFPKAANEFTSTGRREAPQELDIPPDLPDPQHQLPAEVVPVPFIMVAKFHLRCELDLKEVAFSIRHAEYNPRKHTSITVRLFNPRVTALVRRSGQVMLSSNAKVSEDGLKRSAKKVARLVQRFDGFSTSVASTEPISGGGGCSKTVPGRVILKPSSPIMASPASCARRIWAFPCAWTSWHRSFGATHSTSPSSSAAASFARRSPSVHISSQPVARSPSAVCAPWRTFKRL</sequence>
<dbReference type="Proteomes" id="UP001642484">
    <property type="component" value="Unassembled WGS sequence"/>
</dbReference>
<feature type="region of interest" description="Disordered" evidence="4">
    <location>
        <begin position="340"/>
        <end position="361"/>
    </location>
</feature>
<dbReference type="PANTHER" id="PTHR10126">
    <property type="entry name" value="TATA-BOX BINDING PROTEIN"/>
    <property type="match status" value="1"/>
</dbReference>
<dbReference type="Gene3D" id="3.30.310.10">
    <property type="entry name" value="TATA-Binding Protein"/>
    <property type="match status" value="1"/>
</dbReference>
<evidence type="ECO:0000256" key="1">
    <source>
        <dbReference type="ARBA" id="ARBA00005560"/>
    </source>
</evidence>
<comment type="similarity">
    <text evidence="1">Belongs to the TBP family.</text>
</comment>
<dbReference type="Pfam" id="PF00352">
    <property type="entry name" value="TBP"/>
    <property type="match status" value="1"/>
</dbReference>
<evidence type="ECO:0000313" key="5">
    <source>
        <dbReference type="EMBL" id="CAK9088304.1"/>
    </source>
</evidence>
<evidence type="ECO:0000256" key="3">
    <source>
        <dbReference type="ARBA" id="ARBA00023163"/>
    </source>
</evidence>
<feature type="compositionally biased region" description="Low complexity" evidence="4">
    <location>
        <begin position="351"/>
        <end position="361"/>
    </location>
</feature>
<dbReference type="SUPFAM" id="SSF55945">
    <property type="entry name" value="TATA-box binding protein-like"/>
    <property type="match status" value="1"/>
</dbReference>
<reference evidence="5 6" key="1">
    <citation type="submission" date="2024-02" db="EMBL/GenBank/DDBJ databases">
        <authorList>
            <person name="Chen Y."/>
            <person name="Shah S."/>
            <person name="Dougan E. K."/>
            <person name="Thang M."/>
            <person name="Chan C."/>
        </authorList>
    </citation>
    <scope>NUCLEOTIDE SEQUENCE [LARGE SCALE GENOMIC DNA]</scope>
</reference>
<gene>
    <name evidence="5" type="ORF">CCMP2556_LOCUS42602</name>
</gene>
<keyword evidence="2" id="KW-0238">DNA-binding</keyword>
<dbReference type="EMBL" id="CAXAMN010024628">
    <property type="protein sequence ID" value="CAK9088304.1"/>
    <property type="molecule type" value="Genomic_DNA"/>
</dbReference>
<dbReference type="InterPro" id="IPR000814">
    <property type="entry name" value="TBP"/>
</dbReference>
<keyword evidence="3" id="KW-0804">Transcription</keyword>
<dbReference type="InterPro" id="IPR012295">
    <property type="entry name" value="TBP_dom_sf"/>
</dbReference>